<dbReference type="InterPro" id="IPR016201">
    <property type="entry name" value="PSI"/>
</dbReference>
<feature type="binding site" evidence="26">
    <location>
        <position position="983"/>
    </location>
    <ligand>
        <name>ATP</name>
        <dbReference type="ChEBI" id="CHEBI:30616"/>
    </ligand>
</feature>
<dbReference type="CDD" id="cd05058">
    <property type="entry name" value="PTKc_Met_Ron"/>
    <property type="match status" value="1"/>
</dbReference>
<evidence type="ECO:0000256" key="21">
    <source>
        <dbReference type="ARBA" id="ARBA00023180"/>
    </source>
</evidence>
<evidence type="ECO:0000256" key="27">
    <source>
        <dbReference type="SAM" id="MobiDB-lite"/>
    </source>
</evidence>
<dbReference type="Proteomes" id="UP000314985">
    <property type="component" value="Chromosome 13"/>
</dbReference>
<dbReference type="GO" id="GO:0009615">
    <property type="term" value="P:response to virus"/>
    <property type="evidence" value="ECO:0007669"/>
    <property type="project" value="UniProtKB-ARBA"/>
</dbReference>
<dbReference type="InterPro" id="IPR015943">
    <property type="entry name" value="WD40/YVTN_repeat-like_dom_sf"/>
</dbReference>
<dbReference type="InterPro" id="IPR001627">
    <property type="entry name" value="Semap_dom"/>
</dbReference>
<feature type="domain" description="Sema" evidence="31">
    <location>
        <begin position="34"/>
        <end position="382"/>
    </location>
</feature>
<reference evidence="32 33" key="1">
    <citation type="submission" date="2017-08" db="EMBL/GenBank/DDBJ databases">
        <title>USMARCv1.0.</title>
        <authorList>
            <person name="Hannum G.I."/>
            <person name="Koren S."/>
            <person name="Schroeder S.G."/>
            <person name="Chin S.C."/>
            <person name="Nonneman D.J."/>
            <person name="Becker S.A."/>
            <person name="Rosen B.D."/>
            <person name="Bickhart D.M."/>
            <person name="Putnam N.H."/>
            <person name="Green R.E."/>
            <person name="Tuggle C.K."/>
            <person name="Liu H."/>
            <person name="Rohrer G.A."/>
            <person name="Warr A."/>
            <person name="Hall R."/>
            <person name="Kim K."/>
            <person name="Hume D.A."/>
            <person name="Talbot R."/>
            <person name="Chow W."/>
            <person name="Howe K."/>
            <person name="Schwartz A.S."/>
            <person name="Watson M."/>
            <person name="Archibald A.L."/>
            <person name="Phillippy A.M."/>
            <person name="Smith T.P.L."/>
        </authorList>
    </citation>
    <scope>NUCLEOTIDE SEQUENCE [LARGE SCALE GENOMIC DNA]</scope>
</reference>
<keyword evidence="9 29" id="KW-0732">Signal</keyword>
<protein>
    <recommendedName>
        <fullName evidence="23">Macrophage-stimulating protein receptor</fullName>
        <ecNumber evidence="3">2.7.10.1</ecNumber>
    </recommendedName>
    <alternativeName>
        <fullName evidence="24">p185-Ron</fullName>
    </alternativeName>
</protein>
<evidence type="ECO:0000313" key="33">
    <source>
        <dbReference type="Proteomes" id="UP000314985"/>
    </source>
</evidence>
<dbReference type="Pfam" id="PF01833">
    <property type="entry name" value="TIG"/>
    <property type="match status" value="3"/>
</dbReference>
<dbReference type="InterPro" id="IPR020635">
    <property type="entry name" value="Tyr_kinase_cat_dom"/>
</dbReference>
<comment type="catalytic activity">
    <reaction evidence="22">
        <text>L-tyrosyl-[protein] + ATP = O-phospho-L-tyrosyl-[protein] + ADP + H(+)</text>
        <dbReference type="Rhea" id="RHEA:10596"/>
        <dbReference type="Rhea" id="RHEA-COMP:10136"/>
        <dbReference type="Rhea" id="RHEA-COMP:20101"/>
        <dbReference type="ChEBI" id="CHEBI:15378"/>
        <dbReference type="ChEBI" id="CHEBI:30616"/>
        <dbReference type="ChEBI" id="CHEBI:46858"/>
        <dbReference type="ChEBI" id="CHEBI:61978"/>
        <dbReference type="ChEBI" id="CHEBI:456216"/>
        <dbReference type="EC" id="2.7.10.1"/>
    </reaction>
</comment>
<dbReference type="PROSITE" id="PS00109">
    <property type="entry name" value="PROTEIN_KINASE_TYR"/>
    <property type="match status" value="1"/>
</dbReference>
<dbReference type="InterPro" id="IPR000719">
    <property type="entry name" value="Prot_kinase_dom"/>
</dbReference>
<evidence type="ECO:0000256" key="6">
    <source>
        <dbReference type="ARBA" id="ARBA00022679"/>
    </source>
</evidence>
<feature type="transmembrane region" description="Helical" evidence="28">
    <location>
        <begin position="862"/>
        <end position="882"/>
    </location>
</feature>
<evidence type="ECO:0000256" key="18">
    <source>
        <dbReference type="ARBA" id="ARBA00023137"/>
    </source>
</evidence>
<keyword evidence="5" id="KW-0399">Innate immunity</keyword>
<keyword evidence="15" id="KW-0391">Immunity</keyword>
<dbReference type="InterPro" id="IPR002165">
    <property type="entry name" value="Plexin_repeat"/>
</dbReference>
<evidence type="ECO:0000256" key="13">
    <source>
        <dbReference type="ARBA" id="ARBA00022840"/>
    </source>
</evidence>
<keyword evidence="13 26" id="KW-0067">ATP-binding</keyword>
<dbReference type="InterPro" id="IPR036352">
    <property type="entry name" value="Semap_dom_sf"/>
</dbReference>
<keyword evidence="7" id="KW-0165">Cleavage on pair of basic residues</keyword>
<evidence type="ECO:0000256" key="4">
    <source>
        <dbReference type="ARBA" id="ARBA00022553"/>
    </source>
</evidence>
<feature type="chain" id="PRO_5021432069" description="Macrophage-stimulating protein receptor" evidence="29">
    <location>
        <begin position="28"/>
        <end position="1266"/>
    </location>
</feature>
<feature type="region of interest" description="Disordered" evidence="27">
    <location>
        <begin position="1236"/>
        <end position="1266"/>
    </location>
</feature>
<keyword evidence="4" id="KW-0597">Phosphoprotein</keyword>
<dbReference type="FunFam" id="1.10.510.10:FF:000093">
    <property type="entry name" value="Hepatocyte growth factor receptor"/>
    <property type="match status" value="1"/>
</dbReference>
<dbReference type="SUPFAM" id="SSF81296">
    <property type="entry name" value="E set domains"/>
    <property type="match status" value="3"/>
</dbReference>
<keyword evidence="6" id="KW-0808">Transferase</keyword>
<keyword evidence="17 28" id="KW-0472">Membrane</keyword>
<keyword evidence="16 28" id="KW-1133">Transmembrane helix</keyword>
<evidence type="ECO:0000256" key="22">
    <source>
        <dbReference type="ARBA" id="ARBA00051243"/>
    </source>
</evidence>
<evidence type="ECO:0000256" key="12">
    <source>
        <dbReference type="ARBA" id="ARBA00022777"/>
    </source>
</evidence>
<evidence type="ECO:0000256" key="28">
    <source>
        <dbReference type="SAM" id="Phobius"/>
    </source>
</evidence>
<keyword evidence="19" id="KW-1015">Disulfide bond</keyword>
<evidence type="ECO:0000259" key="31">
    <source>
        <dbReference type="PROSITE" id="PS51004"/>
    </source>
</evidence>
<dbReference type="PROSITE" id="PS00107">
    <property type="entry name" value="PROTEIN_KINASE_ATP"/>
    <property type="match status" value="1"/>
</dbReference>
<dbReference type="Pfam" id="PF07714">
    <property type="entry name" value="PK_Tyr_Ser-Thr"/>
    <property type="match status" value="1"/>
</dbReference>
<evidence type="ECO:0000259" key="30">
    <source>
        <dbReference type="PROSITE" id="PS50011"/>
    </source>
</evidence>
<dbReference type="PANTHER" id="PTHR24416">
    <property type="entry name" value="TYROSINE-PROTEIN KINASE RECEPTOR"/>
    <property type="match status" value="1"/>
</dbReference>
<evidence type="ECO:0000256" key="8">
    <source>
        <dbReference type="ARBA" id="ARBA00022692"/>
    </source>
</evidence>
<dbReference type="CDD" id="cd00102">
    <property type="entry name" value="IPT"/>
    <property type="match status" value="1"/>
</dbReference>
<dbReference type="SUPFAM" id="SSF101912">
    <property type="entry name" value="Sema domain"/>
    <property type="match status" value="1"/>
</dbReference>
<dbReference type="PANTHER" id="PTHR24416:SF564">
    <property type="entry name" value="MACROPHAGE-STIMULATING PROTEIN RECEPTOR"/>
    <property type="match status" value="1"/>
</dbReference>
<dbReference type="InterPro" id="IPR001245">
    <property type="entry name" value="Ser-Thr/Tyr_kinase_cat_dom"/>
</dbReference>
<evidence type="ECO:0000256" key="10">
    <source>
        <dbReference type="ARBA" id="ARBA00022737"/>
    </source>
</evidence>
<dbReference type="FunFam" id="2.60.40.10:FF:000679">
    <property type="entry name" value="Macrophage stimulating 1 receptor"/>
    <property type="match status" value="1"/>
</dbReference>
<dbReference type="FunFam" id="2.60.40.10:FF:000213">
    <property type="entry name" value="Hepatocyte growth factor receptor"/>
    <property type="match status" value="1"/>
</dbReference>
<evidence type="ECO:0000256" key="7">
    <source>
        <dbReference type="ARBA" id="ARBA00022685"/>
    </source>
</evidence>
<dbReference type="Gene3D" id="3.30.200.20">
    <property type="entry name" value="Phosphorylase Kinase, domain 1"/>
    <property type="match status" value="1"/>
</dbReference>
<evidence type="ECO:0000256" key="3">
    <source>
        <dbReference type="ARBA" id="ARBA00011902"/>
    </source>
</evidence>
<dbReference type="Gene3D" id="1.10.510.10">
    <property type="entry name" value="Transferase(Phosphotransferase) domain 1"/>
    <property type="match status" value="1"/>
</dbReference>
<accession>A0A4X1SPX9</accession>
<evidence type="ECO:0000256" key="1">
    <source>
        <dbReference type="ARBA" id="ARBA00004479"/>
    </source>
</evidence>
<evidence type="ECO:0000256" key="26">
    <source>
        <dbReference type="PROSITE-ProRule" id="PRU10141"/>
    </source>
</evidence>
<dbReference type="PROSITE" id="PS51004">
    <property type="entry name" value="SEMA"/>
    <property type="match status" value="1"/>
</dbReference>
<keyword evidence="14" id="KW-0832">Ubl conjugation</keyword>
<evidence type="ECO:0000256" key="23">
    <source>
        <dbReference type="ARBA" id="ARBA00074624"/>
    </source>
</evidence>
<dbReference type="InterPro" id="IPR013783">
    <property type="entry name" value="Ig-like_fold"/>
</dbReference>
<dbReference type="EC" id="2.7.10.1" evidence="3"/>
<keyword evidence="8 28" id="KW-0812">Transmembrane</keyword>
<dbReference type="GO" id="GO:0016020">
    <property type="term" value="C:membrane"/>
    <property type="evidence" value="ECO:0007669"/>
    <property type="project" value="UniProtKB-SubCell"/>
</dbReference>
<keyword evidence="18" id="KW-0829">Tyrosine-protein kinase</keyword>
<dbReference type="InterPro" id="IPR050122">
    <property type="entry name" value="RTK"/>
</dbReference>
<dbReference type="GO" id="GO:0004714">
    <property type="term" value="F:transmembrane receptor protein tyrosine kinase activity"/>
    <property type="evidence" value="ECO:0007669"/>
    <property type="project" value="UniProtKB-EC"/>
</dbReference>
<keyword evidence="10" id="KW-0677">Repeat</keyword>
<dbReference type="Gene3D" id="2.60.40.10">
    <property type="entry name" value="Immunoglobulins"/>
    <property type="match status" value="2"/>
</dbReference>
<dbReference type="InterPro" id="IPR017441">
    <property type="entry name" value="Protein_kinase_ATP_BS"/>
</dbReference>
<dbReference type="InterPro" id="IPR014756">
    <property type="entry name" value="Ig_E-set"/>
</dbReference>
<evidence type="ECO:0000256" key="19">
    <source>
        <dbReference type="ARBA" id="ARBA00023157"/>
    </source>
</evidence>
<dbReference type="AlphaFoldDB" id="A0A4X1SPX9"/>
<evidence type="ECO:0000256" key="25">
    <source>
        <dbReference type="PROSITE-ProRule" id="PRU00352"/>
    </source>
</evidence>
<dbReference type="PROSITE" id="PS50011">
    <property type="entry name" value="PROTEIN_KINASE_DOM"/>
    <property type="match status" value="1"/>
</dbReference>
<dbReference type="Gene3D" id="3.30.1680.10">
    <property type="entry name" value="ligand-binding face of the semaphorins, domain 2"/>
    <property type="match status" value="1"/>
</dbReference>
<evidence type="ECO:0000313" key="32">
    <source>
        <dbReference type="Ensembl" id="ENSSSCP00070004098.1"/>
    </source>
</evidence>
<dbReference type="SMART" id="SM00423">
    <property type="entry name" value="PSI"/>
    <property type="match status" value="1"/>
</dbReference>
<evidence type="ECO:0000256" key="2">
    <source>
        <dbReference type="ARBA" id="ARBA00010297"/>
    </source>
</evidence>
<dbReference type="GO" id="GO:0005524">
    <property type="term" value="F:ATP binding"/>
    <property type="evidence" value="ECO:0007669"/>
    <property type="project" value="UniProtKB-UniRule"/>
</dbReference>
<dbReference type="FunFam" id="3.30.1680.10:FF:000006">
    <property type="entry name" value="Macrophage-stimulating 1 receptor b"/>
    <property type="match status" value="1"/>
</dbReference>
<dbReference type="SMART" id="SM00429">
    <property type="entry name" value="IPT"/>
    <property type="match status" value="3"/>
</dbReference>
<dbReference type="Ensembl" id="ENSSSCT00070005039.1">
    <property type="protein sequence ID" value="ENSSSCP00070004098.1"/>
    <property type="gene ID" value="ENSSSCG00070002511.1"/>
</dbReference>
<dbReference type="SUPFAM" id="SSF56112">
    <property type="entry name" value="Protein kinase-like (PK-like)"/>
    <property type="match status" value="1"/>
</dbReference>
<evidence type="ECO:0000256" key="29">
    <source>
        <dbReference type="SAM" id="SignalP"/>
    </source>
</evidence>
<comment type="caution">
    <text evidence="25">Lacks conserved residue(s) required for the propagation of feature annotation.</text>
</comment>
<evidence type="ECO:0000256" key="11">
    <source>
        <dbReference type="ARBA" id="ARBA00022741"/>
    </source>
</evidence>
<dbReference type="FunFam" id="2.130.10.10:FF:000194">
    <property type="entry name" value="Macrophage-stimulating 1 receptor a"/>
    <property type="match status" value="1"/>
</dbReference>
<sequence>MELHPLPLLPFLLLLLLPLLPAVPATGGSWQCPRIPYAASRNFDVKYVMPSYSAGGPVQAVTTYDGDGEGSAVFVATRNRLHVLGPDLQPVESLATGPAGDPGCQTCAACGPGPYAPPGDTDAQVLVLEPALPALISCGSSLHGRCFLHELEPRGTVLHLAPPVCLFSDHHNRPEDCPDCVASPLGTLVTIVEQGHASYFYVASSLDSAVATSFSPRSVSIRRLKADASGFAPGFASLSVLPEHLSSYRIEYVYSFRSGAFVYFLTVQPVNVAAAPGGLHTHLARLSAVETDLGDYRELVLDCRFAPKRRRRSAHEGGQPYPVLRAAHAAAVGGRLATELSISEGQEVLFGVFSASRDSGPSVDPNSVVCAFPVNLLNRLIDLGVEHCCEPPVHQGLRRGLDFFQLPSLCPNPVELARSPNHLLYVSNFSLGSNGQPVHRDVSRLGDYLHFASGDQVFQVPIRGPGCRHFLTCGHCLRAQRFMGCGWCGNMCAQQKECPGSWQQDHCPPELTEFYPHSGPLRGSTRLTLCGSNFYLHPFGSLPEGTHQVTVGQSPCQLMPKDSSNLSQGPWKDFIEKLECELKPLGTQGAGPANVSLTVTNMPLGRHFRVDGTSMLRGFSFMEPVLTAVQPLFGPRAGGTCLTLEGQGLDIGTSWVVLINGTECPLKGVREGQLLCTTPPGAATASVPIRLKVGGAEVPGSWNFQYLEDPIVLGISPNCGYPGSHITIRGQHLTSVWNLVLSFHDGLRAVENRCEKQLPEQQWCRLPEYVVRGSQGWVTGNLSAWGMELLRSMPLSLSLPEGDGGTGHCQHELRGDVVVCPLPPSLQLGKDGAPLQVCVDGGCHVLGKVVRPGLEGVPQSTLLGVLLALLLLVAVLAAILVLNYRQRKQLAAPAIDGQDSTTQVHRASFADSRDGSHVPLLQKESIQLRDLNSALLADVKDVLIPHERVVTHTDRVIGKGHFGVVYHGEYIDEAQNRIHCAIKSLSRITELEEVEAFLREGLLMRGLHHPNVLALIGIVLPPEGLPRVLLPYMRHGDLLQFIRSPQRNPTVKDLISFGLQVARGMEYLAEQKFVHRDLAARNCMLDESFTVKVADFGLARDILDKEYYSVQQHHHARLPIKWMALESLRTYRFTTKSDVWSFGVLLWELLTRGAPPYPHIDPFDLTHFLAQGRRLPQPEYCPDSLYEVMQRCWAADPAARPTFGALAGEVECLVAALRGDHYVQLPVAYVNVGPGASDKANLPSENSPSPPVHRSSRPLSEPPRPT</sequence>
<evidence type="ECO:0000256" key="16">
    <source>
        <dbReference type="ARBA" id="ARBA00022989"/>
    </source>
</evidence>
<keyword evidence="12" id="KW-0418">Kinase</keyword>
<evidence type="ECO:0000256" key="24">
    <source>
        <dbReference type="ARBA" id="ARBA00083775"/>
    </source>
</evidence>
<dbReference type="InterPro" id="IPR008266">
    <property type="entry name" value="Tyr_kinase_AS"/>
</dbReference>
<comment type="subcellular location">
    <subcellularLocation>
        <location evidence="1">Membrane</location>
        <topology evidence="1">Single-pass type I membrane protein</topology>
    </subcellularLocation>
</comment>
<proteinExistence type="inferred from homology"/>
<feature type="domain" description="Protein kinase" evidence="30">
    <location>
        <begin position="951"/>
        <end position="1223"/>
    </location>
</feature>
<keyword evidence="11 26" id="KW-0547">Nucleotide-binding</keyword>
<dbReference type="Gene3D" id="2.130.10.10">
    <property type="entry name" value="YVTN repeat-like/Quinoprotein amine dehydrogenase"/>
    <property type="match status" value="1"/>
</dbReference>
<dbReference type="SUPFAM" id="SSF103575">
    <property type="entry name" value="Plexin repeat"/>
    <property type="match status" value="1"/>
</dbReference>
<evidence type="ECO:0000256" key="15">
    <source>
        <dbReference type="ARBA" id="ARBA00022859"/>
    </source>
</evidence>
<dbReference type="PRINTS" id="PR00109">
    <property type="entry name" value="TYRKINASE"/>
</dbReference>
<keyword evidence="21" id="KW-0325">Glycoprotein</keyword>
<name>A0A4X1SPX9_PIG</name>
<dbReference type="InterPro" id="IPR002909">
    <property type="entry name" value="IPT_dom"/>
</dbReference>
<dbReference type="CDD" id="cd01179">
    <property type="entry name" value="IPT_plexin_repeat2"/>
    <property type="match status" value="1"/>
</dbReference>
<dbReference type="FunFam" id="3.30.200.20:FF:000251">
    <property type="entry name" value="Macrophage stimulating 1 receptor"/>
    <property type="match status" value="1"/>
</dbReference>
<organism evidence="32 33">
    <name type="scientific">Sus scrofa</name>
    <name type="common">Pig</name>
    <dbReference type="NCBI Taxonomy" id="9823"/>
    <lineage>
        <taxon>Eukaryota</taxon>
        <taxon>Metazoa</taxon>
        <taxon>Chordata</taxon>
        <taxon>Craniata</taxon>
        <taxon>Vertebrata</taxon>
        <taxon>Euteleostomi</taxon>
        <taxon>Mammalia</taxon>
        <taxon>Eutheria</taxon>
        <taxon>Laurasiatheria</taxon>
        <taxon>Artiodactyla</taxon>
        <taxon>Suina</taxon>
        <taxon>Suidae</taxon>
        <taxon>Sus</taxon>
    </lineage>
</organism>
<keyword evidence="20" id="KW-0675">Receptor</keyword>
<reference evidence="32" key="2">
    <citation type="submission" date="2025-08" db="UniProtKB">
        <authorList>
            <consortium name="Ensembl"/>
        </authorList>
    </citation>
    <scope>IDENTIFICATION</scope>
</reference>
<evidence type="ECO:0000256" key="17">
    <source>
        <dbReference type="ARBA" id="ARBA00023136"/>
    </source>
</evidence>
<dbReference type="Pfam" id="PF01437">
    <property type="entry name" value="PSI"/>
    <property type="match status" value="1"/>
</dbReference>
<dbReference type="SMART" id="SM00219">
    <property type="entry name" value="TyrKc"/>
    <property type="match status" value="1"/>
</dbReference>
<feature type="signal peptide" evidence="29">
    <location>
        <begin position="1"/>
        <end position="27"/>
    </location>
</feature>
<dbReference type="InterPro" id="IPR011009">
    <property type="entry name" value="Kinase-like_dom_sf"/>
</dbReference>
<comment type="similarity">
    <text evidence="2">Belongs to the plexin family.</text>
</comment>
<dbReference type="SMART" id="SM00630">
    <property type="entry name" value="Sema"/>
    <property type="match status" value="1"/>
</dbReference>
<dbReference type="GO" id="GO:0045087">
    <property type="term" value="P:innate immune response"/>
    <property type="evidence" value="ECO:0007669"/>
    <property type="project" value="UniProtKB-KW"/>
</dbReference>
<evidence type="ECO:0000256" key="9">
    <source>
        <dbReference type="ARBA" id="ARBA00022729"/>
    </source>
</evidence>
<evidence type="ECO:0000256" key="14">
    <source>
        <dbReference type="ARBA" id="ARBA00022843"/>
    </source>
</evidence>
<evidence type="ECO:0000256" key="5">
    <source>
        <dbReference type="ARBA" id="ARBA00022588"/>
    </source>
</evidence>
<evidence type="ECO:0000256" key="20">
    <source>
        <dbReference type="ARBA" id="ARBA00023170"/>
    </source>
</evidence>